<gene>
    <name evidence="1" type="ORF">HDU87_003081</name>
</gene>
<keyword evidence="2" id="KW-1185">Reference proteome</keyword>
<reference evidence="1" key="1">
    <citation type="submission" date="2020-05" db="EMBL/GenBank/DDBJ databases">
        <title>Phylogenomic resolution of chytrid fungi.</title>
        <authorList>
            <person name="Stajich J.E."/>
            <person name="Amses K."/>
            <person name="Simmons R."/>
            <person name="Seto K."/>
            <person name="Myers J."/>
            <person name="Bonds A."/>
            <person name="Quandt C.A."/>
            <person name="Barry K."/>
            <person name="Liu P."/>
            <person name="Grigoriev I."/>
            <person name="Longcore J.E."/>
            <person name="James T.Y."/>
        </authorList>
    </citation>
    <scope>NUCLEOTIDE SEQUENCE</scope>
    <source>
        <strain evidence="1">JEL0379</strain>
    </source>
</reference>
<dbReference type="InterPro" id="IPR036188">
    <property type="entry name" value="FAD/NAD-bd_sf"/>
</dbReference>
<dbReference type="Gene3D" id="3.50.50.60">
    <property type="entry name" value="FAD/NAD(P)-binding domain"/>
    <property type="match status" value="1"/>
</dbReference>
<dbReference type="Proteomes" id="UP001212152">
    <property type="component" value="Unassembled WGS sequence"/>
</dbReference>
<dbReference type="PANTHER" id="PTHR43422">
    <property type="entry name" value="THIAMINE THIAZOLE SYNTHASE"/>
    <property type="match status" value="1"/>
</dbReference>
<organism evidence="1 2">
    <name type="scientific">Geranomyces variabilis</name>
    <dbReference type="NCBI Taxonomy" id="109894"/>
    <lineage>
        <taxon>Eukaryota</taxon>
        <taxon>Fungi</taxon>
        <taxon>Fungi incertae sedis</taxon>
        <taxon>Chytridiomycota</taxon>
        <taxon>Chytridiomycota incertae sedis</taxon>
        <taxon>Chytridiomycetes</taxon>
        <taxon>Spizellomycetales</taxon>
        <taxon>Powellomycetaceae</taxon>
        <taxon>Geranomyces</taxon>
    </lineage>
</organism>
<evidence type="ECO:0000313" key="1">
    <source>
        <dbReference type="EMBL" id="KAJ3179125.1"/>
    </source>
</evidence>
<dbReference type="AlphaFoldDB" id="A0AAD5TKZ5"/>
<protein>
    <submittedName>
        <fullName evidence="1">Uncharacterized protein</fullName>
    </submittedName>
</protein>
<proteinExistence type="predicted"/>
<dbReference type="PANTHER" id="PTHR43422:SF3">
    <property type="entry name" value="THIAMINE THIAZOLE SYNTHASE"/>
    <property type="match status" value="1"/>
</dbReference>
<evidence type="ECO:0000313" key="2">
    <source>
        <dbReference type="Proteomes" id="UP001212152"/>
    </source>
</evidence>
<accession>A0AAD5TKZ5</accession>
<dbReference type="EMBL" id="JADGJQ010000022">
    <property type="protein sequence ID" value="KAJ3179125.1"/>
    <property type="molecule type" value="Genomic_DNA"/>
</dbReference>
<dbReference type="SUPFAM" id="SSF51905">
    <property type="entry name" value="FAD/NAD(P)-binding domain"/>
    <property type="match status" value="1"/>
</dbReference>
<name>A0AAD5TKZ5_9FUNG</name>
<sequence>MTNSPLVLLGLAGVVAGLTVRAWYRRFVRRTTVLLDDSPILTDPALHPHRGKLAVVIGGSIAGCMTAKVLLSHFDHVTVLESEDLDVHNKNWRKPRKNVMQVDAQHVMQPLGYRLLERIFPGIQKDFLAQGAEPYNMTIGNFWMFGSFLERPKWDKDLETVSGSRTLYEGCIRTKLLESDAKRLEYRTNVTVQQIRINEGAVCGVSCYDKITKTTFIVDADLVVDATGRSAKGRKWIKDLGYPEIDEDSYDPLSQYSFAVYKLTGAFAPFVATMPDPETGGRDAVSVIKLENEHCILCIQKIADASRVPSSDEEVDAVLQAVSEKWPFWKDIRRQVGERVNEIKNFKLSPSRFCRYDRAVLPAGFVAVGDAFCSFNPVYGQGMTTAAIAAVTLSTVLRSADALAAVSTSYHSLLRQRLAQIWLTNAVTDLIWPNVIPTAGQSRSDTDVRALSSFTRILFKAAHIDAAAALCVGRSAALVAWPHELLDPRLLWALFKVSVLGRKPPPRRWEYRDATMVPVGL</sequence>
<comment type="caution">
    <text evidence="1">The sequence shown here is derived from an EMBL/GenBank/DDBJ whole genome shotgun (WGS) entry which is preliminary data.</text>
</comment>